<accession>A0A0F9VQW4</accession>
<protein>
    <recommendedName>
        <fullName evidence="1">DUF4123 domain-containing protein</fullName>
    </recommendedName>
</protein>
<evidence type="ECO:0000259" key="1">
    <source>
        <dbReference type="Pfam" id="PF13503"/>
    </source>
</evidence>
<feature type="domain" description="DUF4123" evidence="1">
    <location>
        <begin position="21"/>
        <end position="137"/>
    </location>
</feature>
<proteinExistence type="predicted"/>
<dbReference type="Pfam" id="PF13503">
    <property type="entry name" value="DUF4123"/>
    <property type="match status" value="1"/>
</dbReference>
<organism evidence="2">
    <name type="scientific">marine sediment metagenome</name>
    <dbReference type="NCBI Taxonomy" id="412755"/>
    <lineage>
        <taxon>unclassified sequences</taxon>
        <taxon>metagenomes</taxon>
        <taxon>ecological metagenomes</taxon>
    </lineage>
</organism>
<reference evidence="2" key="1">
    <citation type="journal article" date="2015" name="Nature">
        <title>Complex archaea that bridge the gap between prokaryotes and eukaryotes.</title>
        <authorList>
            <person name="Spang A."/>
            <person name="Saw J.H."/>
            <person name="Jorgensen S.L."/>
            <person name="Zaremba-Niedzwiedzka K."/>
            <person name="Martijn J."/>
            <person name="Lind A.E."/>
            <person name="van Eijk R."/>
            <person name="Schleper C."/>
            <person name="Guy L."/>
            <person name="Ettema T.J."/>
        </authorList>
    </citation>
    <scope>NUCLEOTIDE SEQUENCE</scope>
</reference>
<dbReference type="AlphaFoldDB" id="A0A0F9VQW4"/>
<gene>
    <name evidence="2" type="ORF">LCGC14_0062570</name>
</gene>
<evidence type="ECO:0000313" key="2">
    <source>
        <dbReference type="EMBL" id="KKO06450.1"/>
    </source>
</evidence>
<name>A0A0F9VQW4_9ZZZZ</name>
<comment type="caution">
    <text evidence="2">The sequence shown here is derived from an EMBL/GenBank/DDBJ whole genome shotgun (WGS) entry which is preliminary data.</text>
</comment>
<dbReference type="InterPro" id="IPR025391">
    <property type="entry name" value="DUF4123"/>
</dbReference>
<sequence length="280" mass="32642">MTDIAWRWLDEQRTLGREFLLVIDRLAEPDPIPMLFQADVMRDYVNLYQGTAVNDLADIGPWLVRLTDAGTILPQLLKEPEQHWGWIASAKAIDLAAVTAHWRARMLIRDNGTQALYRFQDSRVIAHHLRTLQPEELPLLLGPLDSVLCWDKEHWQRTDNPHPARCPSPFDTPWLDIPEPEPVADAIRMHNQQLWLWDNHPSATARLLETEDLPDWLQQQFATAKLLGWHTTEQIQFLLQYQLDPRAREHPAWLARSGETADEHFRRCHHEITSATQRHS</sequence>
<dbReference type="EMBL" id="LAZR01000015">
    <property type="protein sequence ID" value="KKO06450.1"/>
    <property type="molecule type" value="Genomic_DNA"/>
</dbReference>